<proteinExistence type="predicted"/>
<dbReference type="KEGG" id="sshi:J5U23_02333"/>
<dbReference type="InterPro" id="IPR045570">
    <property type="entry name" value="Metalloprtase-TldD/E_cen_dom"/>
</dbReference>
<dbReference type="PANTHER" id="PTHR30624">
    <property type="entry name" value="UNCHARACTERIZED PROTEIN TLDD AND PMBA"/>
    <property type="match status" value="1"/>
</dbReference>
<dbReference type="InterPro" id="IPR045569">
    <property type="entry name" value="Metalloprtase-TldD/E_C"/>
</dbReference>
<dbReference type="EMBL" id="CP077717">
    <property type="protein sequence ID" value="QXJ29464.1"/>
    <property type="molecule type" value="Genomic_DNA"/>
</dbReference>
<protein>
    <submittedName>
        <fullName evidence="4">TldD protein, part of TldE/TldD proteolytic complex</fullName>
    </submittedName>
</protein>
<name>A0A8F5BQ90_SACSH</name>
<dbReference type="InterPro" id="IPR002510">
    <property type="entry name" value="Metalloprtase-TldD/E_N"/>
</dbReference>
<dbReference type="Proteomes" id="UP000694018">
    <property type="component" value="Chromosome"/>
</dbReference>
<dbReference type="InterPro" id="IPR051463">
    <property type="entry name" value="Peptidase_U62_metallo"/>
</dbReference>
<accession>A0A8F5BQ90</accession>
<feature type="domain" description="Metalloprotease TldD/E central" evidence="3">
    <location>
        <begin position="101"/>
        <end position="199"/>
    </location>
</feature>
<dbReference type="RefSeq" id="WP_218260778.1">
    <property type="nucleotide sequence ID" value="NZ_CP077717.1"/>
</dbReference>
<feature type="domain" description="Metalloprotease TldD/E N-terminal" evidence="1">
    <location>
        <begin position="16"/>
        <end position="66"/>
    </location>
</feature>
<dbReference type="PANTHER" id="PTHR30624:SF11">
    <property type="entry name" value="ZINC-DEPENDENT PROTEASE, TLDD_PMBA FAMILY"/>
    <property type="match status" value="1"/>
</dbReference>
<organism evidence="4 5">
    <name type="scientific">Saccharolobus shibatae (strain ATCC 51178 / DSM 5389 / JCM 8931 / NBRC 15437 / B12)</name>
    <name type="common">Sulfolobus shibatae</name>
    <dbReference type="NCBI Taxonomy" id="523848"/>
    <lineage>
        <taxon>Archaea</taxon>
        <taxon>Thermoproteota</taxon>
        <taxon>Thermoprotei</taxon>
        <taxon>Sulfolobales</taxon>
        <taxon>Sulfolobaceae</taxon>
        <taxon>Saccharolobus</taxon>
    </lineage>
</organism>
<feature type="domain" description="Metalloprotease TldD/E C-terminal" evidence="2">
    <location>
        <begin position="216"/>
        <end position="453"/>
    </location>
</feature>
<dbReference type="InterPro" id="IPR025502">
    <property type="entry name" value="TldD"/>
</dbReference>
<dbReference type="Pfam" id="PF01523">
    <property type="entry name" value="PmbA_TldD_1st"/>
    <property type="match status" value="1"/>
</dbReference>
<dbReference type="AlphaFoldDB" id="A0A8F5BQ90"/>
<dbReference type="Pfam" id="PF19290">
    <property type="entry name" value="PmbA_TldD_2nd"/>
    <property type="match status" value="1"/>
</dbReference>
<dbReference type="GO" id="GO:0006508">
    <property type="term" value="P:proteolysis"/>
    <property type="evidence" value="ECO:0007669"/>
    <property type="project" value="InterPro"/>
</dbReference>
<dbReference type="OrthoDB" id="98233at2157"/>
<gene>
    <name evidence="4" type="ORF">J5U23_02333</name>
</gene>
<evidence type="ECO:0000259" key="2">
    <source>
        <dbReference type="Pfam" id="PF19289"/>
    </source>
</evidence>
<evidence type="ECO:0000259" key="1">
    <source>
        <dbReference type="Pfam" id="PF01523"/>
    </source>
</evidence>
<evidence type="ECO:0000313" key="5">
    <source>
        <dbReference type="Proteomes" id="UP000694018"/>
    </source>
</evidence>
<evidence type="ECO:0000259" key="3">
    <source>
        <dbReference type="Pfam" id="PF19290"/>
    </source>
</evidence>
<dbReference type="GO" id="GO:0005829">
    <property type="term" value="C:cytosol"/>
    <property type="evidence" value="ECO:0007669"/>
    <property type="project" value="TreeGrafter"/>
</dbReference>
<sequence>MTDLQSLYDKFRYPYVEVRRHVMSTFGMSFLNGRLMGSFRFKDDGYSVRYYKEGVLYFASSNNPNDLINGNNKEYKIEGWEGGFDNTEPKEGSYEVKEGKPFDLMSIDEKISFFKNLYEAVKDFRSLKSVSFFYDESIEEREIIVNGSRIIGRVPRLYVGMNLVLNENNRTATAFYELGGSGGLEVLDRMNLNEVIVDKVRSVTEVLAKGKSLGEKTTDVVLSNMLTGIMAHESVGHPFEADRVLGREFAQAGLSYLAELKDNRIGSDVVTVIDDPTIPNSGGYYTIDDEGVEARPKYLIKDGKVNEYLQNRFSSSKFKVKSNGSARAANFDREPLIRMSNTFFKPGNMTFDELLEDVKEGVYIKSYMEWNIDDMRLGQRYVGLEAYEIKNGKIGDPVLFPVFQGKTTELLKAVDAVDNTLIFYPGTCGKGDPDQGIPVWLGGPNMRLRNVRIKVMGNE</sequence>
<dbReference type="PIRSF" id="PIRSF004919">
    <property type="entry name" value="TldD"/>
    <property type="match status" value="1"/>
</dbReference>
<evidence type="ECO:0000313" key="4">
    <source>
        <dbReference type="EMBL" id="QXJ29464.1"/>
    </source>
</evidence>
<dbReference type="Pfam" id="PF19289">
    <property type="entry name" value="PmbA_TldD_3rd"/>
    <property type="match status" value="1"/>
</dbReference>
<reference evidence="4" key="1">
    <citation type="journal article" date="2021" name="Environ. Microbiol.">
        <title>New insights into the diversity and evolution of the archaeal mobilome from three complete genomes of Saccharolobus shibatae.</title>
        <authorList>
            <person name="Medvedeva S."/>
            <person name="Brandt D."/>
            <person name="Cvirkaite-Krupovic V."/>
            <person name="Liu Y."/>
            <person name="Severinov K."/>
            <person name="Ishino S."/>
            <person name="Ishino Y."/>
            <person name="Prangishvili D."/>
            <person name="Kalinowski J."/>
            <person name="Krupovic M."/>
        </authorList>
    </citation>
    <scope>NUCLEOTIDE SEQUENCE</scope>
    <source>
        <strain evidence="4">B12</strain>
    </source>
</reference>
<dbReference type="GeneID" id="65563810"/>